<dbReference type="OMA" id="PTWTAFP"/>
<feature type="compositionally biased region" description="Basic and acidic residues" evidence="1">
    <location>
        <begin position="151"/>
        <end position="194"/>
    </location>
</feature>
<dbReference type="AlphaFoldDB" id="R7T9Y8"/>
<feature type="compositionally biased region" description="Polar residues" evidence="1">
    <location>
        <begin position="88"/>
        <end position="104"/>
    </location>
</feature>
<feature type="region of interest" description="Disordered" evidence="1">
    <location>
        <begin position="1"/>
        <end position="207"/>
    </location>
</feature>
<reference evidence="3" key="3">
    <citation type="submission" date="2015-06" db="UniProtKB">
        <authorList>
            <consortium name="EnsemblMetazoa"/>
        </authorList>
    </citation>
    <scope>IDENTIFICATION</scope>
</reference>
<feature type="region of interest" description="Disordered" evidence="1">
    <location>
        <begin position="586"/>
        <end position="629"/>
    </location>
</feature>
<protein>
    <submittedName>
        <fullName evidence="2 3">Uncharacterized protein</fullName>
    </submittedName>
</protein>
<dbReference type="EnsemblMetazoa" id="CapteT197271">
    <property type="protein sequence ID" value="CapteP197271"/>
    <property type="gene ID" value="CapteG197271"/>
</dbReference>
<feature type="region of interest" description="Disordered" evidence="1">
    <location>
        <begin position="432"/>
        <end position="574"/>
    </location>
</feature>
<dbReference type="HOGENOM" id="CLU_370986_0_0_1"/>
<evidence type="ECO:0000256" key="1">
    <source>
        <dbReference type="SAM" id="MobiDB-lite"/>
    </source>
</evidence>
<feature type="compositionally biased region" description="Basic and acidic residues" evidence="1">
    <location>
        <begin position="280"/>
        <end position="300"/>
    </location>
</feature>
<evidence type="ECO:0000313" key="3">
    <source>
        <dbReference type="EnsemblMetazoa" id="CapteP197271"/>
    </source>
</evidence>
<feature type="compositionally biased region" description="Basic residues" evidence="1">
    <location>
        <begin position="105"/>
        <end position="114"/>
    </location>
</feature>
<feature type="region of interest" description="Disordered" evidence="1">
    <location>
        <begin position="276"/>
        <end position="304"/>
    </location>
</feature>
<name>R7T9Y8_CAPTE</name>
<reference evidence="4" key="1">
    <citation type="submission" date="2012-12" db="EMBL/GenBank/DDBJ databases">
        <authorList>
            <person name="Hellsten U."/>
            <person name="Grimwood J."/>
            <person name="Chapman J.A."/>
            <person name="Shapiro H."/>
            <person name="Aerts A."/>
            <person name="Otillar R.P."/>
            <person name="Terry A.Y."/>
            <person name="Boore J.L."/>
            <person name="Simakov O."/>
            <person name="Marletaz F."/>
            <person name="Cho S.-J."/>
            <person name="Edsinger-Gonzales E."/>
            <person name="Havlak P."/>
            <person name="Kuo D.-H."/>
            <person name="Larsson T."/>
            <person name="Lv J."/>
            <person name="Arendt D."/>
            <person name="Savage R."/>
            <person name="Osoegawa K."/>
            <person name="de Jong P."/>
            <person name="Lindberg D.R."/>
            <person name="Seaver E.C."/>
            <person name="Weisblat D.A."/>
            <person name="Putnam N.H."/>
            <person name="Grigoriev I.V."/>
            <person name="Rokhsar D.S."/>
        </authorList>
    </citation>
    <scope>NUCLEOTIDE SEQUENCE</scope>
    <source>
        <strain evidence="4">I ESC-2004</strain>
    </source>
</reference>
<keyword evidence="4" id="KW-1185">Reference proteome</keyword>
<reference evidence="2 4" key="2">
    <citation type="journal article" date="2013" name="Nature">
        <title>Insights into bilaterian evolution from three spiralian genomes.</title>
        <authorList>
            <person name="Simakov O."/>
            <person name="Marletaz F."/>
            <person name="Cho S.J."/>
            <person name="Edsinger-Gonzales E."/>
            <person name="Havlak P."/>
            <person name="Hellsten U."/>
            <person name="Kuo D.H."/>
            <person name="Larsson T."/>
            <person name="Lv J."/>
            <person name="Arendt D."/>
            <person name="Savage R."/>
            <person name="Osoegawa K."/>
            <person name="de Jong P."/>
            <person name="Grimwood J."/>
            <person name="Chapman J.A."/>
            <person name="Shapiro H."/>
            <person name="Aerts A."/>
            <person name="Otillar R.P."/>
            <person name="Terry A.Y."/>
            <person name="Boore J.L."/>
            <person name="Grigoriev I.V."/>
            <person name="Lindberg D.R."/>
            <person name="Seaver E.C."/>
            <person name="Weisblat D.A."/>
            <person name="Putnam N.H."/>
            <person name="Rokhsar D.S."/>
        </authorList>
    </citation>
    <scope>NUCLEOTIDE SEQUENCE</scope>
    <source>
        <strain evidence="2 4">I ESC-2004</strain>
    </source>
</reference>
<proteinExistence type="predicted"/>
<dbReference type="EMBL" id="AMQN01014292">
    <property type="status" value="NOT_ANNOTATED_CDS"/>
    <property type="molecule type" value="Genomic_DNA"/>
</dbReference>
<feature type="compositionally biased region" description="Low complexity" evidence="1">
    <location>
        <begin position="1"/>
        <end position="26"/>
    </location>
</feature>
<gene>
    <name evidence="2" type="ORF">CAPTEDRAFT_197271</name>
</gene>
<feature type="compositionally biased region" description="Basic and acidic residues" evidence="1">
    <location>
        <begin position="35"/>
        <end position="47"/>
    </location>
</feature>
<dbReference type="EMBL" id="KB310871">
    <property type="protein sequence ID" value="ELT90529.1"/>
    <property type="molecule type" value="Genomic_DNA"/>
</dbReference>
<evidence type="ECO:0000313" key="4">
    <source>
        <dbReference type="Proteomes" id="UP000014760"/>
    </source>
</evidence>
<feature type="compositionally biased region" description="Low complexity" evidence="1">
    <location>
        <begin position="475"/>
        <end position="485"/>
    </location>
</feature>
<accession>R7T9Y8</accession>
<dbReference type="Proteomes" id="UP000014760">
    <property type="component" value="Unassembled WGS sequence"/>
</dbReference>
<sequence>MLTRRSSLRPSTSSAPGTSATDGSVPAHPPHAHRVHAEIHPIPRDAPKPTPNPTKEQTKVRVSTGKGRKNMFVSVEAIKGIHKRIDQRSNPLHNRSLSDSQLSKSKGHLKKRQKLLQIGRRAMASADPFKRRDSSAGSKIPIRHSSGNAEPEQKEEDKSKRRRSEEVRRPLSSTPRKDEKLLTQVRKLLEEKSNKYGKSATPDSEKKAVARIEECFKSPGGTATSAIASPLSVLQATEVKDPSDLVKTTPQLPIAPEGMERVLEGQSENTVMDVDVTQEASRKDSSVSKESADNSQKRIDDTEDDLYNEALVPDSKYRKVEQSTVVSMEVTEGSNTPVEAVRAMYNLRRSVLQSDQAQTTKSPVLIEAKMFSQQRKRSHQLPWAADSFREVLDSSTKCKKFKQQWAKNTRNAKSIYTVSDINFRRNLSRRRTLSESTLDSRKEDEESDGEVFVDDKEQETAAPYSSPPDVFKEPSQTSSTQWTSTAVERAIQMLEGHLDTQKQSPSQQKEAEPTEPPPVIAKRRRSDSQCPPPMGPTLSERLLPKRSSVSGSTPTLERPPSGGYDTASEQKPPPVNNLAAFLRRTRPIPSPSVHPSESSTSRPEPPASFNHPWPPSTTQHAPSDSIPGLGFVNRKPDWSLFSGLGNRASSMASDSFNPLMNSVPREGNIPFFFPQSHQAPQYSPLSSTHGFLQEVHHWLEKSRECHMKAVDTLTKHILSASEVIQSLQKELELERVSRIRMERMLRDNNH</sequence>
<evidence type="ECO:0000313" key="2">
    <source>
        <dbReference type="EMBL" id="ELT90529.1"/>
    </source>
</evidence>
<feature type="compositionally biased region" description="Low complexity" evidence="1">
    <location>
        <begin position="591"/>
        <end position="602"/>
    </location>
</feature>
<organism evidence="2">
    <name type="scientific">Capitella teleta</name>
    <name type="common">Polychaete worm</name>
    <dbReference type="NCBI Taxonomy" id="283909"/>
    <lineage>
        <taxon>Eukaryota</taxon>
        <taxon>Metazoa</taxon>
        <taxon>Spiralia</taxon>
        <taxon>Lophotrochozoa</taxon>
        <taxon>Annelida</taxon>
        <taxon>Polychaeta</taxon>
        <taxon>Sedentaria</taxon>
        <taxon>Scolecida</taxon>
        <taxon>Capitellidae</taxon>
        <taxon>Capitella</taxon>
    </lineage>
</organism>